<name>A0AAN4ZH63_9BILA</name>
<feature type="transmembrane region" description="Helical" evidence="1">
    <location>
        <begin position="284"/>
        <end position="304"/>
    </location>
</feature>
<gene>
    <name evidence="2" type="ORF">PMAYCL1PPCAC_07795</name>
</gene>
<evidence type="ECO:0000313" key="3">
    <source>
        <dbReference type="Proteomes" id="UP001328107"/>
    </source>
</evidence>
<organism evidence="2 3">
    <name type="scientific">Pristionchus mayeri</name>
    <dbReference type="NCBI Taxonomy" id="1317129"/>
    <lineage>
        <taxon>Eukaryota</taxon>
        <taxon>Metazoa</taxon>
        <taxon>Ecdysozoa</taxon>
        <taxon>Nematoda</taxon>
        <taxon>Chromadorea</taxon>
        <taxon>Rhabditida</taxon>
        <taxon>Rhabditina</taxon>
        <taxon>Diplogasteromorpha</taxon>
        <taxon>Diplogasteroidea</taxon>
        <taxon>Neodiplogasteridae</taxon>
        <taxon>Pristionchus</taxon>
    </lineage>
</organism>
<proteinExistence type="predicted"/>
<keyword evidence="1" id="KW-0472">Membrane</keyword>
<evidence type="ECO:0008006" key="4">
    <source>
        <dbReference type="Google" id="ProtNLM"/>
    </source>
</evidence>
<reference evidence="3" key="1">
    <citation type="submission" date="2022-10" db="EMBL/GenBank/DDBJ databases">
        <title>Genome assembly of Pristionchus species.</title>
        <authorList>
            <person name="Yoshida K."/>
            <person name="Sommer R.J."/>
        </authorList>
    </citation>
    <scope>NUCLEOTIDE SEQUENCE [LARGE SCALE GENOMIC DNA]</scope>
    <source>
        <strain evidence="3">RS5460</strain>
    </source>
</reference>
<dbReference type="Pfam" id="PF10327">
    <property type="entry name" value="7TM_GPCR_Sri"/>
    <property type="match status" value="1"/>
</dbReference>
<feature type="transmembrane region" description="Helical" evidence="1">
    <location>
        <begin position="54"/>
        <end position="74"/>
    </location>
</feature>
<feature type="transmembrane region" description="Helical" evidence="1">
    <location>
        <begin position="205"/>
        <end position="228"/>
    </location>
</feature>
<feature type="transmembrane region" description="Helical" evidence="1">
    <location>
        <begin position="249"/>
        <end position="272"/>
    </location>
</feature>
<protein>
    <recommendedName>
        <fullName evidence="4">G protein-coupled receptor</fullName>
    </recommendedName>
</protein>
<accession>A0AAN4ZH63</accession>
<keyword evidence="1" id="KW-1133">Transmembrane helix</keyword>
<evidence type="ECO:0000256" key="1">
    <source>
        <dbReference type="SAM" id="Phobius"/>
    </source>
</evidence>
<dbReference type="PANTHER" id="PTHR45830">
    <property type="entry name" value="SERPENTINE RECEPTOR, CLASS I"/>
    <property type="match status" value="1"/>
</dbReference>
<comment type="caution">
    <text evidence="2">The sequence shown here is derived from an EMBL/GenBank/DDBJ whole genome shotgun (WGS) entry which is preliminary data.</text>
</comment>
<dbReference type="Proteomes" id="UP001328107">
    <property type="component" value="Unassembled WGS sequence"/>
</dbReference>
<sequence length="344" mass="39722">SFPEMTVNFTVGETHEKIVIWGLRVNCAISFCVDLITVYLLWTKTPRNTGNYKYLLLIMQACSTLIDVHMGLLFAPVPLFPTIGAYCKGVLCFYDAHICVVTFFFLVLGCLIAQNLCVFYRHQAVLPSNHRLKITDRRYLIFVSVIFAILSEVISVLAFISKHESGHQGESRRSEYIEKNHPEMRWITRKESWIVYDPNSSIRFVIYYALILIPIQVPLYFFLIREIYQILNNRLTGMSSRTLAFHRGMVNSLLVQSLCWSFVILPVIVWIVSVFTESVLHEATSVAFLVTELFPLVNALTMIFNSPKFRQTLLFWLRIPQKKTYQPTLSLSLSVMPRERSVAN</sequence>
<feature type="transmembrane region" description="Helical" evidence="1">
    <location>
        <begin position="139"/>
        <end position="160"/>
    </location>
</feature>
<feature type="transmembrane region" description="Helical" evidence="1">
    <location>
        <begin position="94"/>
        <end position="118"/>
    </location>
</feature>
<dbReference type="PANTHER" id="PTHR45830:SF15">
    <property type="entry name" value="SERPENTINE RECEPTOR, CLASS I"/>
    <property type="match status" value="1"/>
</dbReference>
<dbReference type="InterPro" id="IPR019429">
    <property type="entry name" value="7TM_GPCR_serpentine_rcpt_Sri"/>
</dbReference>
<keyword evidence="3" id="KW-1185">Reference proteome</keyword>
<feature type="transmembrane region" description="Helical" evidence="1">
    <location>
        <begin position="20"/>
        <end position="42"/>
    </location>
</feature>
<dbReference type="EMBL" id="BTRK01000002">
    <property type="protein sequence ID" value="GMR37600.1"/>
    <property type="molecule type" value="Genomic_DNA"/>
</dbReference>
<feature type="non-terminal residue" evidence="2">
    <location>
        <position position="1"/>
    </location>
</feature>
<evidence type="ECO:0000313" key="2">
    <source>
        <dbReference type="EMBL" id="GMR37600.1"/>
    </source>
</evidence>
<dbReference type="SUPFAM" id="SSF81321">
    <property type="entry name" value="Family A G protein-coupled receptor-like"/>
    <property type="match status" value="1"/>
</dbReference>
<keyword evidence="1" id="KW-0812">Transmembrane</keyword>
<dbReference type="AlphaFoldDB" id="A0AAN4ZH63"/>